<dbReference type="PANTHER" id="PTHR11533">
    <property type="entry name" value="PROTEASE M1 ZINC METALLOPROTEASE"/>
    <property type="match status" value="1"/>
</dbReference>
<dbReference type="SUPFAM" id="SSF63737">
    <property type="entry name" value="Leukotriene A4 hydrolase N-terminal domain"/>
    <property type="match status" value="1"/>
</dbReference>
<dbReference type="Gene3D" id="2.60.40.1730">
    <property type="entry name" value="tricorn interacting facor f3 domain"/>
    <property type="match status" value="1"/>
</dbReference>
<dbReference type="InterPro" id="IPR014782">
    <property type="entry name" value="Peptidase_M1_dom"/>
</dbReference>
<keyword evidence="4" id="KW-1185">Reference proteome</keyword>
<dbReference type="WBParaSite" id="SPAL_0000302600.1">
    <property type="protein sequence ID" value="SPAL_0000302600.1"/>
    <property type="gene ID" value="SPAL_0000302600"/>
</dbReference>
<keyword evidence="2" id="KW-0472">Membrane</keyword>
<reference evidence="5" key="1">
    <citation type="submission" date="2017-02" db="UniProtKB">
        <authorList>
            <consortium name="WormBaseParasite"/>
        </authorList>
    </citation>
    <scope>IDENTIFICATION</scope>
</reference>
<dbReference type="AlphaFoldDB" id="A0A0N5BAF6"/>
<keyword evidence="2" id="KW-1133">Transmembrane helix</keyword>
<dbReference type="GO" id="GO:0005737">
    <property type="term" value="C:cytoplasm"/>
    <property type="evidence" value="ECO:0007669"/>
    <property type="project" value="TreeGrafter"/>
</dbReference>
<evidence type="ECO:0000256" key="2">
    <source>
        <dbReference type="SAM" id="Phobius"/>
    </source>
</evidence>
<dbReference type="Gene3D" id="1.10.390.10">
    <property type="entry name" value="Neutral Protease Domain 2"/>
    <property type="match status" value="1"/>
</dbReference>
<evidence type="ECO:0000259" key="3">
    <source>
        <dbReference type="Pfam" id="PF01433"/>
    </source>
</evidence>
<name>A0A0N5BAF6_STREA</name>
<dbReference type="GO" id="GO:0005615">
    <property type="term" value="C:extracellular space"/>
    <property type="evidence" value="ECO:0007669"/>
    <property type="project" value="TreeGrafter"/>
</dbReference>
<proteinExistence type="predicted"/>
<evidence type="ECO:0000313" key="4">
    <source>
        <dbReference type="Proteomes" id="UP000046392"/>
    </source>
</evidence>
<dbReference type="GO" id="GO:0008237">
    <property type="term" value="F:metallopeptidase activity"/>
    <property type="evidence" value="ECO:0007669"/>
    <property type="project" value="InterPro"/>
</dbReference>
<feature type="region of interest" description="Disordered" evidence="1">
    <location>
        <begin position="173"/>
        <end position="212"/>
    </location>
</feature>
<dbReference type="Pfam" id="PF01433">
    <property type="entry name" value="Peptidase_M1"/>
    <property type="match status" value="1"/>
</dbReference>
<keyword evidence="2" id="KW-0812">Transmembrane</keyword>
<dbReference type="PANTHER" id="PTHR11533:SF294">
    <property type="entry name" value="THYROTROPIN-RELEASING HORMONE-DEGRADING ECTOENZYME"/>
    <property type="match status" value="1"/>
</dbReference>
<evidence type="ECO:0000256" key="1">
    <source>
        <dbReference type="SAM" id="MobiDB-lite"/>
    </source>
</evidence>
<dbReference type="GO" id="GO:0016020">
    <property type="term" value="C:membrane"/>
    <property type="evidence" value="ECO:0007669"/>
    <property type="project" value="TreeGrafter"/>
</dbReference>
<sequence length="897" mass="101355">MISERKEHKRSRNSVIFAATVVAIFVLLSLIILRFALQHHEENELAQQNSVAFGDIETTQAYVPKIIHKAEKNENELKSEINPTVKTNSSTVPTTIASIVDTTLLTMTIPSIEETTTQPMVEVPVRTTTEIPSTTTSITSSTTTTEIPLTTTTESLTTTTEIMETSSNIITSTTTTTTNAPTTTTNAPTTTTMSSTTTTTTIETSTTTLSTTTEKFTTPEPITVDGKCEIPLEPSQCPDISPHPQKNYPSIAEISSTFSPNTFDLQLSILTLSFPFKITGGMTSEIKILNTTNTLFINIGSTINYIHPSDIQIYDCKDKQFICLHSITRLMANDMLILHLSSHISSERIIFIKIAKFTSYIEQRSNVINLQSPRRWQKGTSSLILSSNFGIRNAKMMFPCFDNINVKIPTTLKITTKNDFNVRSNFLLNNTNIINEGEDQLKEYSFEGTGAITANQIAFSIFKDTQNIFDKSAKPELELIIAQHIKKKDFNWLFQEVRTVIDEMESLTNSKYPLQKLTILATSINHDILSSPGLIIVKEASLEYSKYYQTHTFLTKAIIQQWIGNFISSEKRNELCIQDGLSNYLEWTISSKLPTVNMKVIDRYLEAKTRSMRNEDSGFDSELLLRDIKELSDINVKCSNKAPLVFHMLSKTFGERHFLKKLLTALTNKHLWKTVSLEEISEEILEVTQSQQAQNLINQFFYKSGYSAILVSLNSNTITIKPITNSNWTNFDLPIQFVGEKNKKYTAKSTINEIVNIDSGISYIFGDPNNALYARILYNADNYKSIASCTPDCDGIGKETIERTFNDFCWGLLNNKLTFNNNVERNIEKETWKQFFKTISKKNREGIFSTRDYKDEVISQECNCCLHKTSSSSSSCKLIWKNKCEKIDIVRMAFSKQ</sequence>
<dbReference type="STRING" id="174720.A0A0N5BAF6"/>
<dbReference type="InterPro" id="IPR050344">
    <property type="entry name" value="Peptidase_M1_aminopeptidases"/>
</dbReference>
<dbReference type="SUPFAM" id="SSF55486">
    <property type="entry name" value="Metalloproteases ('zincins'), catalytic domain"/>
    <property type="match status" value="1"/>
</dbReference>
<organism evidence="4 5">
    <name type="scientific">Strongyloides papillosus</name>
    <name type="common">Intestinal threadworm</name>
    <dbReference type="NCBI Taxonomy" id="174720"/>
    <lineage>
        <taxon>Eukaryota</taxon>
        <taxon>Metazoa</taxon>
        <taxon>Ecdysozoa</taxon>
        <taxon>Nematoda</taxon>
        <taxon>Chromadorea</taxon>
        <taxon>Rhabditida</taxon>
        <taxon>Tylenchina</taxon>
        <taxon>Panagrolaimomorpha</taxon>
        <taxon>Strongyloidoidea</taxon>
        <taxon>Strongyloididae</taxon>
        <taxon>Strongyloides</taxon>
    </lineage>
</organism>
<dbReference type="InterPro" id="IPR027268">
    <property type="entry name" value="Peptidase_M4/M1_CTD_sf"/>
</dbReference>
<feature type="transmembrane region" description="Helical" evidence="2">
    <location>
        <begin position="15"/>
        <end position="37"/>
    </location>
</feature>
<protein>
    <submittedName>
        <fullName evidence="5">Aminopeptidase</fullName>
    </submittedName>
</protein>
<accession>A0A0N5BAF6</accession>
<evidence type="ECO:0000313" key="5">
    <source>
        <dbReference type="WBParaSite" id="SPAL_0000302600.1"/>
    </source>
</evidence>
<dbReference type="Proteomes" id="UP000046392">
    <property type="component" value="Unplaced"/>
</dbReference>
<feature type="domain" description="Peptidase M1 membrane alanine aminopeptidase" evidence="3">
    <location>
        <begin position="496"/>
        <end position="699"/>
    </location>
</feature>
<dbReference type="GO" id="GO:0008270">
    <property type="term" value="F:zinc ion binding"/>
    <property type="evidence" value="ECO:0007669"/>
    <property type="project" value="InterPro"/>
</dbReference>
<dbReference type="InterPro" id="IPR042097">
    <property type="entry name" value="Aminopeptidase_N-like_N_sf"/>
</dbReference>